<keyword evidence="2" id="KW-0961">Cell wall biogenesis/degradation</keyword>
<comment type="cofactor">
    <cofactor evidence="2">
        <name>Mg(2+)</name>
        <dbReference type="ChEBI" id="CHEBI:18420"/>
    </cofactor>
    <text evidence="2">Binds 2 magnesium ions per subunit.</text>
</comment>
<dbReference type="InterPro" id="IPR001441">
    <property type="entry name" value="UPP_synth-like"/>
</dbReference>
<keyword evidence="1 2" id="KW-0808">Transferase</keyword>
<comment type="caution">
    <text evidence="4">The sequence shown here is derived from an EMBL/GenBank/DDBJ whole genome shotgun (WGS) entry which is preliminary data.</text>
</comment>
<dbReference type="CDD" id="cd00475">
    <property type="entry name" value="Cis_IPPS"/>
    <property type="match status" value="1"/>
</dbReference>
<feature type="binding site" evidence="2">
    <location>
        <position position="21"/>
    </location>
    <ligand>
        <name>substrate</name>
    </ligand>
</feature>
<feature type="binding site" evidence="2">
    <location>
        <begin position="61"/>
        <end position="63"/>
    </location>
    <ligand>
        <name>substrate</name>
    </ligand>
</feature>
<dbReference type="GO" id="GO:0008360">
    <property type="term" value="P:regulation of cell shape"/>
    <property type="evidence" value="ECO:0007669"/>
    <property type="project" value="UniProtKB-KW"/>
</dbReference>
<keyword evidence="5" id="KW-1185">Reference proteome</keyword>
<keyword evidence="2" id="KW-0479">Metal-binding</keyword>
<dbReference type="NCBIfam" id="TIGR00055">
    <property type="entry name" value="uppS"/>
    <property type="match status" value="1"/>
</dbReference>
<dbReference type="GO" id="GO:0008834">
    <property type="term" value="F:ditrans,polycis-undecaprenyl-diphosphate synthase [(2E,6E)-farnesyl-diphosphate specific] activity"/>
    <property type="evidence" value="ECO:0007669"/>
    <property type="project" value="UniProtKB-UniRule"/>
</dbReference>
<feature type="binding site" evidence="2">
    <location>
        <position position="16"/>
    </location>
    <ligand>
        <name>Mg(2+)</name>
        <dbReference type="ChEBI" id="CHEBI:18420"/>
    </ligand>
</feature>
<dbReference type="HAMAP" id="MF_01139">
    <property type="entry name" value="ISPT"/>
    <property type="match status" value="1"/>
</dbReference>
<sequence length="256" mass="29206">MTDQLTIPRHIAIVMDGNGRWARAKHRPRFMGHKKGVEAVRDIVKACAELKVECLSLFAFSSENWKRPEEEISNLMSLFMLALEREAKALARNNVKLQIVGDLEQFSEKLQKKIKQVEQLTADSDGLKLIVAANYGGRWDVTQATKSIAQKVVDKDLKIDEITEDDVCENISTYGIPDPDLFIRTGGEKRISNFLIWQMAYTELYFTDVLWPDFDANELNLAIEDYSSRQRRFGKTSEQVIAEKNSADKSVSEKND</sequence>
<dbReference type="EMBL" id="SMFQ01000002">
    <property type="protein sequence ID" value="TCJ88719.1"/>
    <property type="molecule type" value="Genomic_DNA"/>
</dbReference>
<feature type="binding site" evidence="2">
    <location>
        <begin position="190"/>
        <end position="192"/>
    </location>
    <ligand>
        <name>substrate</name>
    </ligand>
</feature>
<dbReference type="GO" id="GO:0016094">
    <property type="term" value="P:polyprenol biosynthetic process"/>
    <property type="evidence" value="ECO:0007669"/>
    <property type="project" value="TreeGrafter"/>
</dbReference>
<dbReference type="Proteomes" id="UP000294887">
    <property type="component" value="Unassembled WGS sequence"/>
</dbReference>
<evidence type="ECO:0000313" key="5">
    <source>
        <dbReference type="Proteomes" id="UP000294887"/>
    </source>
</evidence>
<organism evidence="4 5">
    <name type="scientific">Cocleimonas flava</name>
    <dbReference type="NCBI Taxonomy" id="634765"/>
    <lineage>
        <taxon>Bacteria</taxon>
        <taxon>Pseudomonadati</taxon>
        <taxon>Pseudomonadota</taxon>
        <taxon>Gammaproteobacteria</taxon>
        <taxon>Thiotrichales</taxon>
        <taxon>Thiotrichaceae</taxon>
        <taxon>Cocleimonas</taxon>
    </lineage>
</organism>
<feature type="binding site" evidence="2">
    <location>
        <position position="29"/>
    </location>
    <ligand>
        <name>substrate</name>
    </ligand>
</feature>
<keyword evidence="2" id="KW-0573">Peptidoglycan synthesis</keyword>
<feature type="binding site" evidence="2">
    <location>
        <begin position="17"/>
        <end position="20"/>
    </location>
    <ligand>
        <name>substrate</name>
    </ligand>
</feature>
<dbReference type="GO" id="GO:0005829">
    <property type="term" value="C:cytosol"/>
    <property type="evidence" value="ECO:0007669"/>
    <property type="project" value="TreeGrafter"/>
</dbReference>
<keyword evidence="3" id="KW-0175">Coiled coil</keyword>
<dbReference type="GO" id="GO:0000287">
    <property type="term" value="F:magnesium ion binding"/>
    <property type="evidence" value="ECO:0007669"/>
    <property type="project" value="UniProtKB-UniRule"/>
</dbReference>
<protein>
    <recommendedName>
        <fullName evidence="2">Ditrans,polycis-undecaprenyl-diphosphate synthase ((2E,6E)-farnesyl-diphosphate specific)</fullName>
        <ecNumber evidence="2">2.5.1.31</ecNumber>
    </recommendedName>
    <alternativeName>
        <fullName evidence="2">Ditrans,polycis-undecaprenylcistransferase</fullName>
    </alternativeName>
    <alternativeName>
        <fullName evidence="2">Undecaprenyl diphosphate synthase</fullName>
        <shortName evidence="2">UDS</shortName>
    </alternativeName>
    <alternativeName>
        <fullName evidence="2">Undecaprenyl pyrophosphate synthase</fullName>
        <shortName evidence="2">UPP synthase</shortName>
    </alternativeName>
</protein>
<evidence type="ECO:0000313" key="4">
    <source>
        <dbReference type="EMBL" id="TCJ88719.1"/>
    </source>
</evidence>
<gene>
    <name evidence="2" type="primary">uppS</name>
    <name evidence="4" type="ORF">EV695_0577</name>
</gene>
<dbReference type="FunFam" id="3.40.1180.10:FF:000001">
    <property type="entry name" value="(2E,6E)-farnesyl-diphosphate-specific ditrans,polycis-undecaprenyl-diphosphate synthase"/>
    <property type="match status" value="1"/>
</dbReference>
<dbReference type="PROSITE" id="PS01066">
    <property type="entry name" value="UPP_SYNTHASE"/>
    <property type="match status" value="1"/>
</dbReference>
<proteinExistence type="inferred from homology"/>
<dbReference type="OrthoDB" id="4191603at2"/>
<feature type="binding site" evidence="2">
    <location>
        <position position="33"/>
    </location>
    <ligand>
        <name>substrate</name>
    </ligand>
</feature>
<dbReference type="EC" id="2.5.1.31" evidence="2"/>
<dbReference type="InterPro" id="IPR018520">
    <property type="entry name" value="UPP_synth-like_CS"/>
</dbReference>
<feature type="binding site" evidence="2">
    <location>
        <position position="203"/>
    </location>
    <ligand>
        <name>Mg(2+)</name>
        <dbReference type="ChEBI" id="CHEBI:18420"/>
    </ligand>
</feature>
<dbReference type="GO" id="GO:0009252">
    <property type="term" value="P:peptidoglycan biosynthetic process"/>
    <property type="evidence" value="ECO:0007669"/>
    <property type="project" value="UniProtKB-UniRule"/>
</dbReference>
<feature type="active site" evidence="2">
    <location>
        <position position="16"/>
    </location>
</feature>
<dbReference type="PANTHER" id="PTHR10291:SF0">
    <property type="entry name" value="DEHYDRODOLICHYL DIPHOSPHATE SYNTHASE 2"/>
    <property type="match status" value="1"/>
</dbReference>
<dbReference type="RefSeq" id="WP_131904396.1">
    <property type="nucleotide sequence ID" value="NZ_BAAAFU010000008.1"/>
</dbReference>
<dbReference type="Gene3D" id="3.40.1180.10">
    <property type="entry name" value="Decaprenyl diphosphate synthase-like"/>
    <property type="match status" value="1"/>
</dbReference>
<feature type="binding site" evidence="2">
    <location>
        <position position="67"/>
    </location>
    <ligand>
        <name>substrate</name>
    </ligand>
</feature>
<dbReference type="SUPFAM" id="SSF64005">
    <property type="entry name" value="Undecaprenyl diphosphate synthase"/>
    <property type="match status" value="1"/>
</dbReference>
<keyword evidence="2" id="KW-0460">Magnesium</keyword>
<dbReference type="InterPro" id="IPR036424">
    <property type="entry name" value="UPP_synth-like_sf"/>
</dbReference>
<dbReference type="NCBIfam" id="NF011405">
    <property type="entry name" value="PRK14830.1"/>
    <property type="match status" value="1"/>
</dbReference>
<comment type="function">
    <text evidence="2">Catalyzes the sequential condensation of isopentenyl diphosphate (IPP) with (2E,6E)-farnesyl diphosphate (E,E-FPP) to yield (2Z,6Z,10Z,14Z,18Z,22Z,26Z,30Z,34E,38E)-undecaprenyl diphosphate (di-trans,octa-cis-UPP). UPP is the precursor of glycosyl carrier lipid in the biosynthesis of bacterial cell wall polysaccharide components such as peptidoglycan and lipopolysaccharide.</text>
</comment>
<dbReference type="PANTHER" id="PTHR10291">
    <property type="entry name" value="DEHYDRODOLICHYL DIPHOSPHATE SYNTHASE FAMILY MEMBER"/>
    <property type="match status" value="1"/>
</dbReference>
<keyword evidence="2" id="KW-0133">Cell shape</keyword>
<comment type="subunit">
    <text evidence="2">Homodimer.</text>
</comment>
<dbReference type="AlphaFoldDB" id="A0A4R1F7U3"/>
<dbReference type="Pfam" id="PF01255">
    <property type="entry name" value="Prenyltransf"/>
    <property type="match status" value="1"/>
</dbReference>
<feature type="binding site" evidence="2">
    <location>
        <position position="184"/>
    </location>
    <ligand>
        <name>substrate</name>
    </ligand>
</feature>
<comment type="similarity">
    <text evidence="2">Belongs to the UPP synthase family.</text>
</comment>
<evidence type="ECO:0000256" key="2">
    <source>
        <dbReference type="HAMAP-Rule" id="MF_01139"/>
    </source>
</evidence>
<feature type="binding site" evidence="2">
    <location>
        <position position="65"/>
    </location>
    <ligand>
        <name>substrate</name>
    </ligand>
</feature>
<evidence type="ECO:0000256" key="1">
    <source>
        <dbReference type="ARBA" id="ARBA00022679"/>
    </source>
</evidence>
<feature type="active site" description="Proton acceptor" evidence="2">
    <location>
        <position position="64"/>
    </location>
</feature>
<feature type="coiled-coil region" evidence="3">
    <location>
        <begin position="80"/>
        <end position="123"/>
    </location>
</feature>
<reference evidence="4 5" key="1">
    <citation type="submission" date="2019-03" db="EMBL/GenBank/DDBJ databases">
        <title>Genomic Encyclopedia of Type Strains, Phase IV (KMG-IV): sequencing the most valuable type-strain genomes for metagenomic binning, comparative biology and taxonomic classification.</title>
        <authorList>
            <person name="Goeker M."/>
        </authorList>
    </citation>
    <scope>NUCLEOTIDE SEQUENCE [LARGE SCALE GENOMIC DNA]</scope>
    <source>
        <strain evidence="4 5">DSM 24830</strain>
    </source>
</reference>
<comment type="catalytic activity">
    <reaction evidence="2">
        <text>8 isopentenyl diphosphate + (2E,6E)-farnesyl diphosphate = di-trans,octa-cis-undecaprenyl diphosphate + 8 diphosphate</text>
        <dbReference type="Rhea" id="RHEA:27551"/>
        <dbReference type="ChEBI" id="CHEBI:33019"/>
        <dbReference type="ChEBI" id="CHEBI:58405"/>
        <dbReference type="ChEBI" id="CHEBI:128769"/>
        <dbReference type="ChEBI" id="CHEBI:175763"/>
        <dbReference type="EC" id="2.5.1.31"/>
    </reaction>
</comment>
<accession>A0A4R1F7U3</accession>
<name>A0A4R1F7U3_9GAMM</name>
<evidence type="ECO:0000256" key="3">
    <source>
        <dbReference type="SAM" id="Coils"/>
    </source>
</evidence>
<dbReference type="GO" id="GO:0071555">
    <property type="term" value="P:cell wall organization"/>
    <property type="evidence" value="ECO:0007669"/>
    <property type="project" value="UniProtKB-KW"/>
</dbReference>